<evidence type="ECO:0000313" key="10">
    <source>
        <dbReference type="EMBL" id="MFB9992922.1"/>
    </source>
</evidence>
<feature type="transmembrane region" description="Helical" evidence="7">
    <location>
        <begin position="129"/>
        <end position="153"/>
    </location>
</feature>
<keyword evidence="11" id="KW-1185">Reference proteome</keyword>
<protein>
    <submittedName>
        <fullName evidence="10">Cation:proton antiporter</fullName>
    </submittedName>
</protein>
<dbReference type="EMBL" id="JBHLYR010000044">
    <property type="protein sequence ID" value="MFB9992922.1"/>
    <property type="molecule type" value="Genomic_DNA"/>
</dbReference>
<dbReference type="Pfam" id="PF00999">
    <property type="entry name" value="Na_H_Exchanger"/>
    <property type="match status" value="1"/>
</dbReference>
<evidence type="ECO:0000259" key="9">
    <source>
        <dbReference type="PROSITE" id="PS51201"/>
    </source>
</evidence>
<dbReference type="RefSeq" id="WP_380010741.1">
    <property type="nucleotide sequence ID" value="NZ_JBHLYR010000044.1"/>
</dbReference>
<evidence type="ECO:0000256" key="6">
    <source>
        <dbReference type="ARBA" id="ARBA00023136"/>
    </source>
</evidence>
<evidence type="ECO:0000256" key="2">
    <source>
        <dbReference type="ARBA" id="ARBA00005551"/>
    </source>
</evidence>
<proteinExistence type="inferred from homology"/>
<feature type="transmembrane region" description="Helical" evidence="7">
    <location>
        <begin position="276"/>
        <end position="294"/>
    </location>
</feature>
<dbReference type="PROSITE" id="PS51201">
    <property type="entry name" value="RCK_N"/>
    <property type="match status" value="1"/>
</dbReference>
<comment type="caution">
    <text evidence="10">The sequence shown here is derived from an EMBL/GenBank/DDBJ whole genome shotgun (WGS) entry which is preliminary data.</text>
</comment>
<dbReference type="PROSITE" id="PS50271">
    <property type="entry name" value="ZF_UBP"/>
    <property type="match status" value="1"/>
</dbReference>
<dbReference type="InterPro" id="IPR013083">
    <property type="entry name" value="Znf_RING/FYVE/PHD"/>
</dbReference>
<dbReference type="Pfam" id="PF02254">
    <property type="entry name" value="TrkA_N"/>
    <property type="match status" value="1"/>
</dbReference>
<dbReference type="InterPro" id="IPR036291">
    <property type="entry name" value="NAD(P)-bd_dom_sf"/>
</dbReference>
<accession>A0ABV6AZJ1</accession>
<feature type="domain" description="RCK N-terminal" evidence="9">
    <location>
        <begin position="463"/>
        <end position="579"/>
    </location>
</feature>
<evidence type="ECO:0000256" key="1">
    <source>
        <dbReference type="ARBA" id="ARBA00004141"/>
    </source>
</evidence>
<dbReference type="SUPFAM" id="SSF51735">
    <property type="entry name" value="NAD(P)-binding Rossmann-fold domains"/>
    <property type="match status" value="1"/>
</dbReference>
<evidence type="ECO:0000256" key="5">
    <source>
        <dbReference type="ARBA" id="ARBA00022989"/>
    </source>
</evidence>
<dbReference type="InterPro" id="IPR003148">
    <property type="entry name" value="RCK_N"/>
</dbReference>
<keyword evidence="4 7" id="KW-0812">Transmembrane</keyword>
<reference evidence="10 11" key="1">
    <citation type="submission" date="2024-09" db="EMBL/GenBank/DDBJ databases">
        <authorList>
            <person name="Sun Q."/>
            <person name="Mori K."/>
        </authorList>
    </citation>
    <scope>NUCLEOTIDE SEQUENCE [LARGE SCALE GENOMIC DNA]</scope>
    <source>
        <strain evidence="10 11">JCM 13503</strain>
    </source>
</reference>
<dbReference type="Gene3D" id="1.20.1530.20">
    <property type="match status" value="1"/>
</dbReference>
<feature type="transmembrane region" description="Helical" evidence="7">
    <location>
        <begin position="74"/>
        <end position="92"/>
    </location>
</feature>
<dbReference type="Pfam" id="PF02148">
    <property type="entry name" value="zf-UBP"/>
    <property type="match status" value="1"/>
</dbReference>
<evidence type="ECO:0000256" key="7">
    <source>
        <dbReference type="SAM" id="Phobius"/>
    </source>
</evidence>
<feature type="transmembrane region" description="Helical" evidence="7">
    <location>
        <begin position="404"/>
        <end position="429"/>
    </location>
</feature>
<organism evidence="10 11">
    <name type="scientific">Deinococcus oregonensis</name>
    <dbReference type="NCBI Taxonomy" id="1805970"/>
    <lineage>
        <taxon>Bacteria</taxon>
        <taxon>Thermotogati</taxon>
        <taxon>Deinococcota</taxon>
        <taxon>Deinococci</taxon>
        <taxon>Deinococcales</taxon>
        <taxon>Deinococcaceae</taxon>
        <taxon>Deinococcus</taxon>
    </lineage>
</organism>
<dbReference type="InterPro" id="IPR038770">
    <property type="entry name" value="Na+/solute_symporter_sf"/>
</dbReference>
<dbReference type="Gene3D" id="3.30.40.10">
    <property type="entry name" value="Zinc/RING finger domain, C3HC4 (zinc finger)"/>
    <property type="match status" value="1"/>
</dbReference>
<dbReference type="PANTHER" id="PTHR42751:SF3">
    <property type="entry name" value="SODIUM_GLUTAMATE SYMPORTER"/>
    <property type="match status" value="1"/>
</dbReference>
<gene>
    <name evidence="10" type="ORF">ACFFLM_13185</name>
</gene>
<dbReference type="Proteomes" id="UP001589733">
    <property type="component" value="Unassembled WGS sequence"/>
</dbReference>
<name>A0ABV6AZJ1_9DEIO</name>
<evidence type="ECO:0000256" key="3">
    <source>
        <dbReference type="ARBA" id="ARBA00022448"/>
    </source>
</evidence>
<sequence length="704" mass="72480">MWRVCCGVMWVMVACAGLAVGGAEWGGWAGAEAAHATGEAAHTGPPAFLLQLTLLLGVSALAAYLSFRLGLIPIIGFLLAGVLAGPGALGLIRDPALISSASEVGVMLLLFTIGIEFSLERLQRIARLIFLGGGLQVALTVAAVAGALVAFGVGWQSAVFTGCLIALSSTAIVMRVLAERGQTGARTGQVALGILIFQDLAVVLMVLLIPMLAGQGGGVSGVALALAKAAGIIVFVLVAARRLVPPIMEVVARTCSNEIFLLTVVALCFGTASLTAAAGVSLALGAFLAGLLVSESRYGMQALGEILPLQILFSAAFFLSVGLQLDLGFLIRNLPTVLGVVLLMALLKALVTGVSVRLLGERAAIALPVALLTAQVGEFSFVLAGSGQNLGLSFAGLGERGTQIFIAATVLLMGLTPAVAALAGPLATASTRLPGARRREAAALQAAAAAPSEPEAHTALPVAGRVVFAGYGPHARLAARALSRAGLPYSVITRSPDGASELTGRGAPVLIADYTRAGLLRELNLASARALVIADDDPEMTERAVSVARTVAPDLDILTHADSPAALMQLQALGAKHVLTPRREIAAGLLDLLTPEHITRADIARHLADRPAVSLTAEQQAQCGHAHANAGPTTPEADACLECLASGDTWVHLRTCMTCGHVGCCDSSKNKHATRHAHTQAHPIIRSAEPGETWAYCYEHGWTK</sequence>
<dbReference type="Gene3D" id="3.40.50.720">
    <property type="entry name" value="NAD(P)-binding Rossmann-like Domain"/>
    <property type="match status" value="1"/>
</dbReference>
<feature type="transmembrane region" description="Helical" evidence="7">
    <location>
        <begin position="219"/>
        <end position="238"/>
    </location>
</feature>
<dbReference type="InterPro" id="IPR006153">
    <property type="entry name" value="Cation/H_exchanger_TM"/>
</dbReference>
<dbReference type="InterPro" id="IPR001607">
    <property type="entry name" value="Znf_UBP"/>
</dbReference>
<dbReference type="SUPFAM" id="SSF57850">
    <property type="entry name" value="RING/U-box"/>
    <property type="match status" value="1"/>
</dbReference>
<keyword evidence="6 7" id="KW-0472">Membrane</keyword>
<feature type="transmembrane region" description="Helical" evidence="7">
    <location>
        <begin position="306"/>
        <end position="323"/>
    </location>
</feature>
<evidence type="ECO:0000256" key="4">
    <source>
        <dbReference type="ARBA" id="ARBA00022692"/>
    </source>
</evidence>
<keyword evidence="3" id="KW-0813">Transport</keyword>
<dbReference type="PANTHER" id="PTHR42751">
    <property type="entry name" value="SODIUM/HYDROGEN EXCHANGER FAMILY/TRKA DOMAIN PROTEIN"/>
    <property type="match status" value="1"/>
</dbReference>
<evidence type="ECO:0000259" key="8">
    <source>
        <dbReference type="PROSITE" id="PS50271"/>
    </source>
</evidence>
<feature type="transmembrane region" description="Helical" evidence="7">
    <location>
        <begin position="98"/>
        <end position="117"/>
    </location>
</feature>
<comment type="similarity">
    <text evidence="2">Belongs to the monovalent cation:proton antiporter 2 (CPA2) transporter (TC 2.A.37) family.</text>
</comment>
<comment type="subcellular location">
    <subcellularLocation>
        <location evidence="1">Membrane</location>
        <topology evidence="1">Multi-pass membrane protein</topology>
    </subcellularLocation>
</comment>
<dbReference type="PROSITE" id="PS51257">
    <property type="entry name" value="PROKAR_LIPOPROTEIN"/>
    <property type="match status" value="1"/>
</dbReference>
<feature type="transmembrane region" description="Helical" evidence="7">
    <location>
        <begin position="49"/>
        <end position="67"/>
    </location>
</feature>
<feature type="transmembrane region" description="Helical" evidence="7">
    <location>
        <begin position="329"/>
        <end position="351"/>
    </location>
</feature>
<feature type="domain" description="UBP-type" evidence="8">
    <location>
        <begin position="621"/>
        <end position="704"/>
    </location>
</feature>
<evidence type="ECO:0000313" key="11">
    <source>
        <dbReference type="Proteomes" id="UP001589733"/>
    </source>
</evidence>
<feature type="transmembrane region" description="Helical" evidence="7">
    <location>
        <begin position="159"/>
        <end position="178"/>
    </location>
</feature>
<keyword evidence="5 7" id="KW-1133">Transmembrane helix</keyword>
<feature type="transmembrane region" description="Helical" evidence="7">
    <location>
        <begin position="363"/>
        <end position="384"/>
    </location>
</feature>
<feature type="transmembrane region" description="Helical" evidence="7">
    <location>
        <begin position="190"/>
        <end position="213"/>
    </location>
</feature>